<accession>A0ABV7ARI4</accession>
<comment type="caution">
    <text evidence="2">The sequence shown here is derived from an EMBL/GenBank/DDBJ whole genome shotgun (WGS) entry which is preliminary data.</text>
</comment>
<reference evidence="3" key="1">
    <citation type="journal article" date="2019" name="Int. J. Syst. Evol. Microbiol.">
        <title>The Global Catalogue of Microorganisms (GCM) 10K type strain sequencing project: providing services to taxonomists for standard genome sequencing and annotation.</title>
        <authorList>
            <consortium name="The Broad Institute Genomics Platform"/>
            <consortium name="The Broad Institute Genome Sequencing Center for Infectious Disease"/>
            <person name="Wu L."/>
            <person name="Ma J."/>
        </authorList>
    </citation>
    <scope>NUCLEOTIDE SEQUENCE [LARGE SCALE GENOMIC DNA]</scope>
    <source>
        <strain evidence="3">KCTC 62195</strain>
    </source>
</reference>
<evidence type="ECO:0000313" key="2">
    <source>
        <dbReference type="EMBL" id="MFC2971367.1"/>
    </source>
</evidence>
<dbReference type="Gene3D" id="2.40.100.20">
    <property type="match status" value="1"/>
</dbReference>
<gene>
    <name evidence="2" type="ORF">ACFOJE_03925</name>
</gene>
<dbReference type="Pfam" id="PF18050">
    <property type="entry name" value="Cyclophil_like2"/>
    <property type="match status" value="1"/>
</dbReference>
<evidence type="ECO:0000313" key="3">
    <source>
        <dbReference type="Proteomes" id="UP001595457"/>
    </source>
</evidence>
<keyword evidence="3" id="KW-1185">Reference proteome</keyword>
<organism evidence="2 3">
    <name type="scientific">Azotobacter bryophylli</name>
    <dbReference type="NCBI Taxonomy" id="1986537"/>
    <lineage>
        <taxon>Bacteria</taxon>
        <taxon>Pseudomonadati</taxon>
        <taxon>Pseudomonadota</taxon>
        <taxon>Gammaproteobacteria</taxon>
        <taxon>Pseudomonadales</taxon>
        <taxon>Pseudomonadaceae</taxon>
        <taxon>Azotobacter</taxon>
    </lineage>
</organism>
<feature type="domain" description="Cyclophilin-like" evidence="1">
    <location>
        <begin position="46"/>
        <end position="153"/>
    </location>
</feature>
<dbReference type="EMBL" id="JBHRSJ010000006">
    <property type="protein sequence ID" value="MFC2971367.1"/>
    <property type="molecule type" value="Genomic_DNA"/>
</dbReference>
<dbReference type="RefSeq" id="WP_377812961.1">
    <property type="nucleotide sequence ID" value="NZ_JBHRSJ010000006.1"/>
</dbReference>
<dbReference type="InterPro" id="IPR029000">
    <property type="entry name" value="Cyclophilin-like_dom_sf"/>
</dbReference>
<proteinExistence type="predicted"/>
<dbReference type="Proteomes" id="UP001595457">
    <property type="component" value="Unassembled WGS sequence"/>
</dbReference>
<dbReference type="InterPro" id="IPR041183">
    <property type="entry name" value="Cyclophilin-like"/>
</dbReference>
<dbReference type="SUPFAM" id="SSF50891">
    <property type="entry name" value="Cyclophilin-like"/>
    <property type="match status" value="1"/>
</dbReference>
<name>A0ABV7ARI4_9GAMM</name>
<protein>
    <submittedName>
        <fullName evidence="2">Cyclophilin-like fold protein</fullName>
    </submittedName>
</protein>
<sequence>MGHGEALAEAANDAIAAANAGGDDSAGRSSSQFPVTLPESALRISIEIEGAVVTGTLEDSEAARDFASLLPLSLTLEDYAATEKLSDLPKPLSTSGAPAGITAKVGDLAYYAPWGNFAIFHKNFHYSSDLVRLGTLDSGSELLRRPGSYEATLRKLER</sequence>
<evidence type="ECO:0000259" key="1">
    <source>
        <dbReference type="Pfam" id="PF18050"/>
    </source>
</evidence>